<evidence type="ECO:0000313" key="2">
    <source>
        <dbReference type="Proteomes" id="UP000001949"/>
    </source>
</evidence>
<dbReference type="eggNOG" id="ENOG502SV1W">
    <property type="taxonomic scope" value="Eukaryota"/>
</dbReference>
<dbReference type="KEGG" id="tpv:TP03_0105"/>
<protein>
    <submittedName>
        <fullName evidence="1">Uncharacterized protein</fullName>
    </submittedName>
</protein>
<dbReference type="EMBL" id="AAGK01000005">
    <property type="protein sequence ID" value="EAN30840.1"/>
    <property type="molecule type" value="Genomic_DNA"/>
</dbReference>
<dbReference type="GeneID" id="3500045"/>
<evidence type="ECO:0000313" key="1">
    <source>
        <dbReference type="EMBL" id="EAN30840.1"/>
    </source>
</evidence>
<dbReference type="InterPro" id="IPR056356">
    <property type="entry name" value="Microp_apicomplexa_17"/>
</dbReference>
<keyword evidence="2" id="KW-1185">Reference proteome</keyword>
<proteinExistence type="predicted"/>
<dbReference type="Pfam" id="PF23531">
    <property type="entry name" value="Microp_apicomplexa_17"/>
    <property type="match status" value="1"/>
</dbReference>
<dbReference type="FunCoup" id="Q4N0L6">
    <property type="interactions" value="15"/>
</dbReference>
<organism evidence="1 2">
    <name type="scientific">Theileria parva</name>
    <name type="common">East coast fever infection agent</name>
    <dbReference type="NCBI Taxonomy" id="5875"/>
    <lineage>
        <taxon>Eukaryota</taxon>
        <taxon>Sar</taxon>
        <taxon>Alveolata</taxon>
        <taxon>Apicomplexa</taxon>
        <taxon>Aconoidasida</taxon>
        <taxon>Piroplasmida</taxon>
        <taxon>Theileriidae</taxon>
        <taxon>Theileria</taxon>
    </lineage>
</organism>
<dbReference type="RefSeq" id="XP_763123.1">
    <property type="nucleotide sequence ID" value="XM_758030.1"/>
</dbReference>
<dbReference type="AlphaFoldDB" id="Q4N0L6"/>
<comment type="caution">
    <text evidence="1">The sequence shown here is derived from an EMBL/GenBank/DDBJ whole genome shotgun (WGS) entry which is preliminary data.</text>
</comment>
<dbReference type="VEuPathDB" id="PiroplasmaDB:TpMuguga_03g00105"/>
<dbReference type="Proteomes" id="UP000001949">
    <property type="component" value="Unassembled WGS sequence"/>
</dbReference>
<dbReference type="OMA" id="ITDIANF"/>
<reference evidence="1 2" key="1">
    <citation type="journal article" date="2005" name="Science">
        <title>Genome sequence of Theileria parva, a bovine pathogen that transforms lymphocytes.</title>
        <authorList>
            <person name="Gardner M.J."/>
            <person name="Bishop R."/>
            <person name="Shah T."/>
            <person name="de Villiers E.P."/>
            <person name="Carlton J.M."/>
            <person name="Hall N."/>
            <person name="Ren Q."/>
            <person name="Paulsen I.T."/>
            <person name="Pain A."/>
            <person name="Berriman M."/>
            <person name="Wilson R.J.M."/>
            <person name="Sato S."/>
            <person name="Ralph S.A."/>
            <person name="Mann D.J."/>
            <person name="Xiong Z."/>
            <person name="Shallom S.J."/>
            <person name="Weidman J."/>
            <person name="Jiang L."/>
            <person name="Lynn J."/>
            <person name="Weaver B."/>
            <person name="Shoaibi A."/>
            <person name="Domingo A.R."/>
            <person name="Wasawo D."/>
            <person name="Crabtree J."/>
            <person name="Wortman J.R."/>
            <person name="Haas B."/>
            <person name="Angiuoli S.V."/>
            <person name="Creasy T.H."/>
            <person name="Lu C."/>
            <person name="Suh B."/>
            <person name="Silva J.C."/>
            <person name="Utterback T.R."/>
            <person name="Feldblyum T.V."/>
            <person name="Pertea M."/>
            <person name="Allen J."/>
            <person name="Nierman W.C."/>
            <person name="Taracha E.L.N."/>
            <person name="Salzberg S.L."/>
            <person name="White O.R."/>
            <person name="Fitzhugh H.A."/>
            <person name="Morzaria S."/>
            <person name="Venter J.C."/>
            <person name="Fraser C.M."/>
            <person name="Nene V."/>
        </authorList>
    </citation>
    <scope>NUCLEOTIDE SEQUENCE [LARGE SCALE GENOMIC DNA]</scope>
    <source>
        <strain evidence="1 2">Muguga</strain>
    </source>
</reference>
<dbReference type="InParanoid" id="Q4N0L6"/>
<sequence length="107" mass="12687">MIKSNFLSAIKKYVPLIPYGIKNSKNYKESKRQQRISMESMRRQRELKGLILDSRKTLMMSLRDNTGISWGRSKLILKHLETHHRHPSTDDKKLRQKINDIVNLIKN</sequence>
<accession>Q4N0L6</accession>
<gene>
    <name evidence="1" type="ordered locus">TP03_0105</name>
</gene>
<name>Q4N0L6_THEPA</name>